<dbReference type="AlphaFoldDB" id="A0A9D3NZJ2"/>
<evidence type="ECO:0000256" key="1">
    <source>
        <dbReference type="SAM" id="MobiDB-lite"/>
    </source>
</evidence>
<keyword evidence="2" id="KW-1133">Transmembrane helix</keyword>
<evidence type="ECO:0000256" key="2">
    <source>
        <dbReference type="SAM" id="Phobius"/>
    </source>
</evidence>
<sequence length="225" mass="24357">MATRVTFLIFCCFLCLSEIKSPAANETENQQEKGGTGEIKSPAANETENQQEKVGTGEIKSPAANETENQQEKGGTGVIKSPAANETENQQEKGGTETQSRTSVTPVQLPTNTTQSPDPTTKIDDKQPNPTTTLDKLKTNSKGAEQGQQSENTPKKFDARYLWLLVLVVAVLAVVTYFKCFKRQTLPVETMDHGTENASFQRTESKDGVMLLGVKSGGEENAAAK</sequence>
<feature type="chain" id="PRO_5038342594" evidence="3">
    <location>
        <begin position="18"/>
        <end position="225"/>
    </location>
</feature>
<organism evidence="4 5">
    <name type="scientific">Hemibagrus wyckioides</name>
    <dbReference type="NCBI Taxonomy" id="337641"/>
    <lineage>
        <taxon>Eukaryota</taxon>
        <taxon>Metazoa</taxon>
        <taxon>Chordata</taxon>
        <taxon>Craniata</taxon>
        <taxon>Vertebrata</taxon>
        <taxon>Euteleostomi</taxon>
        <taxon>Actinopterygii</taxon>
        <taxon>Neopterygii</taxon>
        <taxon>Teleostei</taxon>
        <taxon>Ostariophysi</taxon>
        <taxon>Siluriformes</taxon>
        <taxon>Bagridae</taxon>
        <taxon>Hemibagrus</taxon>
    </lineage>
</organism>
<protein>
    <submittedName>
        <fullName evidence="4">Uncharacterized protein</fullName>
    </submittedName>
</protein>
<feature type="signal peptide" evidence="3">
    <location>
        <begin position="1"/>
        <end position="17"/>
    </location>
</feature>
<feature type="compositionally biased region" description="Polar residues" evidence="1">
    <location>
        <begin position="128"/>
        <end position="152"/>
    </location>
</feature>
<dbReference type="OrthoDB" id="8964390at2759"/>
<feature type="compositionally biased region" description="Polar residues" evidence="1">
    <location>
        <begin position="96"/>
        <end position="119"/>
    </location>
</feature>
<proteinExistence type="predicted"/>
<keyword evidence="2" id="KW-0812">Transmembrane</keyword>
<accession>A0A9D3NZJ2</accession>
<evidence type="ECO:0000313" key="4">
    <source>
        <dbReference type="EMBL" id="KAG7330105.1"/>
    </source>
</evidence>
<reference evidence="4 5" key="1">
    <citation type="submission" date="2021-06" db="EMBL/GenBank/DDBJ databases">
        <title>Chromosome-level genome assembly of the red-tail catfish (Hemibagrus wyckioides).</title>
        <authorList>
            <person name="Shao F."/>
        </authorList>
    </citation>
    <scope>NUCLEOTIDE SEQUENCE [LARGE SCALE GENOMIC DNA]</scope>
    <source>
        <strain evidence="4">EC202008001</strain>
        <tissue evidence="4">Blood</tissue>
    </source>
</reference>
<dbReference type="Proteomes" id="UP000824219">
    <property type="component" value="Linkage Group LG07"/>
</dbReference>
<keyword evidence="5" id="KW-1185">Reference proteome</keyword>
<evidence type="ECO:0000313" key="5">
    <source>
        <dbReference type="Proteomes" id="UP000824219"/>
    </source>
</evidence>
<keyword evidence="2" id="KW-0472">Membrane</keyword>
<dbReference type="EMBL" id="JAHKSW010000007">
    <property type="protein sequence ID" value="KAG7330105.1"/>
    <property type="molecule type" value="Genomic_DNA"/>
</dbReference>
<keyword evidence="3" id="KW-0732">Signal</keyword>
<feature type="region of interest" description="Disordered" evidence="1">
    <location>
        <begin position="24"/>
        <end position="152"/>
    </location>
</feature>
<feature type="transmembrane region" description="Helical" evidence="2">
    <location>
        <begin position="161"/>
        <end position="178"/>
    </location>
</feature>
<evidence type="ECO:0000256" key="3">
    <source>
        <dbReference type="SAM" id="SignalP"/>
    </source>
</evidence>
<name>A0A9D3NZJ2_9TELE</name>
<gene>
    <name evidence="4" type="ORF">KOW79_006327</name>
</gene>
<comment type="caution">
    <text evidence="4">The sequence shown here is derived from an EMBL/GenBank/DDBJ whole genome shotgun (WGS) entry which is preliminary data.</text>
</comment>